<evidence type="ECO:0000256" key="1">
    <source>
        <dbReference type="SAM" id="MobiDB-lite"/>
    </source>
</evidence>
<proteinExistence type="predicted"/>
<name>A0A3R7KUD6_9TRYP</name>
<dbReference type="RefSeq" id="XP_029224478.1">
    <property type="nucleotide sequence ID" value="XM_029375421.1"/>
</dbReference>
<evidence type="ECO:0000313" key="4">
    <source>
        <dbReference type="Proteomes" id="UP000284403"/>
    </source>
</evidence>
<feature type="chain" id="PRO_5018732267" description="Mucin-associated surface protein (MASP)" evidence="2">
    <location>
        <begin position="24"/>
        <end position="343"/>
    </location>
</feature>
<dbReference type="AlphaFoldDB" id="A0A3R7KUD6"/>
<evidence type="ECO:0000313" key="3">
    <source>
        <dbReference type="EMBL" id="RNF01555.1"/>
    </source>
</evidence>
<keyword evidence="4" id="KW-1185">Reference proteome</keyword>
<feature type="compositionally biased region" description="Low complexity" evidence="1">
    <location>
        <begin position="152"/>
        <end position="184"/>
    </location>
</feature>
<protein>
    <recommendedName>
        <fullName evidence="5">Mucin-associated surface protein (MASP)</fullName>
    </recommendedName>
</protein>
<organism evidence="3 4">
    <name type="scientific">Trypanosoma conorhini</name>
    <dbReference type="NCBI Taxonomy" id="83891"/>
    <lineage>
        <taxon>Eukaryota</taxon>
        <taxon>Discoba</taxon>
        <taxon>Euglenozoa</taxon>
        <taxon>Kinetoplastea</taxon>
        <taxon>Metakinetoplastina</taxon>
        <taxon>Trypanosomatida</taxon>
        <taxon>Trypanosomatidae</taxon>
        <taxon>Trypanosoma</taxon>
    </lineage>
</organism>
<accession>A0A3R7KUD6</accession>
<evidence type="ECO:0000256" key="2">
    <source>
        <dbReference type="SAM" id="SignalP"/>
    </source>
</evidence>
<feature type="region of interest" description="Disordered" evidence="1">
    <location>
        <begin position="83"/>
        <end position="320"/>
    </location>
</feature>
<dbReference type="GeneID" id="40322187"/>
<gene>
    <name evidence="3" type="ORF">Tco025E_08576</name>
</gene>
<sequence length="343" mass="33852">MAGRALLLCALCALCCAAGGGHASTPPVTVGGDVEKVDLAAKWRDLLLGDCEDEFKNETDETTKKASIAKCKKEVEDNISAVFGPAGRNNRRDSPPAVHSAAGGGGGGQAGEAQQWQREAQAPDPTERQNEEVKAPGETHPQPPREPQAALQASQGAEPAGEAAAGSPGPKAAAAATDDAARPPVQSSAPTRGGANADDDRGEGHTAGTGEETPPSRDVGQKKDTQTGAAAASQTDGVRQPTPTELVTESSTSTAGDANPSTDEADENVGAAGLRGASNGTQTAAADREVSTTPPATDATATNATSPSPGGSDGSGAAAARSAPTLALLLLLACAAAAATVAA</sequence>
<feature type="compositionally biased region" description="Polar residues" evidence="1">
    <location>
        <begin position="226"/>
        <end position="262"/>
    </location>
</feature>
<feature type="compositionally biased region" description="Low complexity" evidence="1">
    <location>
        <begin position="111"/>
        <end position="122"/>
    </location>
</feature>
<comment type="caution">
    <text evidence="3">The sequence shown here is derived from an EMBL/GenBank/DDBJ whole genome shotgun (WGS) entry which is preliminary data.</text>
</comment>
<reference evidence="3 4" key="1">
    <citation type="journal article" date="2018" name="BMC Genomics">
        <title>Genomic comparison of Trypanosoma conorhini and Trypanosoma rangeli to Trypanosoma cruzi strains of high and low virulence.</title>
        <authorList>
            <person name="Bradwell K.R."/>
            <person name="Koparde V.N."/>
            <person name="Matveyev A.V."/>
            <person name="Serrano M.G."/>
            <person name="Alves J.M."/>
            <person name="Parikh H."/>
            <person name="Huang B."/>
            <person name="Lee V."/>
            <person name="Espinosa-Alvarez O."/>
            <person name="Ortiz P.A."/>
            <person name="Costa-Martins A.G."/>
            <person name="Teixeira M.M."/>
            <person name="Buck G.A."/>
        </authorList>
    </citation>
    <scope>NUCLEOTIDE SEQUENCE [LARGE SCALE GENOMIC DNA]</scope>
    <source>
        <strain evidence="3 4">025E</strain>
    </source>
</reference>
<feature type="signal peptide" evidence="2">
    <location>
        <begin position="1"/>
        <end position="23"/>
    </location>
</feature>
<feature type="compositionally biased region" description="Basic and acidic residues" evidence="1">
    <location>
        <begin position="125"/>
        <end position="137"/>
    </location>
</feature>
<dbReference type="Proteomes" id="UP000284403">
    <property type="component" value="Unassembled WGS sequence"/>
</dbReference>
<dbReference type="EMBL" id="MKKU01000819">
    <property type="protein sequence ID" value="RNF01555.1"/>
    <property type="molecule type" value="Genomic_DNA"/>
</dbReference>
<evidence type="ECO:0008006" key="5">
    <source>
        <dbReference type="Google" id="ProtNLM"/>
    </source>
</evidence>
<keyword evidence="2" id="KW-0732">Signal</keyword>
<feature type="compositionally biased region" description="Low complexity" evidence="1">
    <location>
        <begin position="291"/>
        <end position="320"/>
    </location>
</feature>